<dbReference type="EMBL" id="FQUS01000002">
    <property type="protein sequence ID" value="SHE59806.1"/>
    <property type="molecule type" value="Genomic_DNA"/>
</dbReference>
<dbReference type="Gene3D" id="2.70.70.10">
    <property type="entry name" value="Glucose Permease (Domain IIA)"/>
    <property type="match status" value="1"/>
</dbReference>
<dbReference type="STRING" id="1194090.SAMN05443144_102119"/>
<sequence length="440" mass="48327">MYINLEMKKTTVLIVGLIAGAALLVQSCRTVKRTFEPDSPREIYKKALLDSKLADKPMIREWIQAGDSALYRPVETAIPHKATVTYFKDEPVAYSWKIEMKEGRILHARMSRTDTTHQVFLDLFALDDGEERTRITSAKDSLLHYKSDRTHTVLLRMQPELLVSGSLTLSLTDQPSMDFPVAGAGVGDIKSFWGAPRDGGARRHEGVDIFADRGTPVVAAAEGRVSRTGTSNLGGNIVWLRASGRSLYYAHLDSIIAGQRQRVQVGDTLGLVGNSGNARTTPPHLHFGIYDHGAVNPFPFIDAPSATADNPSVDPSLLGAWGRVQNAKANIRPLPSTQDPPVTSLNRYAAVRILGATGAWYQVELPDKRRGFVHGSLLEPADRPLATVTTASGDSLFEHFSTRHPLLVTAPPADLSTVANYGNKQLVRYRNRLLWMVSSR</sequence>
<reference evidence="3 4" key="1">
    <citation type="submission" date="2016-11" db="EMBL/GenBank/DDBJ databases">
        <authorList>
            <person name="Jaros S."/>
            <person name="Januszkiewicz K."/>
            <person name="Wedrychowicz H."/>
        </authorList>
    </citation>
    <scope>NUCLEOTIDE SEQUENCE [LARGE SCALE GENOMIC DNA]</scope>
    <source>
        <strain evidence="3 4">DSM 21986</strain>
    </source>
</reference>
<dbReference type="InterPro" id="IPR003646">
    <property type="entry name" value="SH3-like_bac-type"/>
</dbReference>
<dbReference type="PANTHER" id="PTHR21666:SF268">
    <property type="entry name" value="PEPTIDASE M23 DOMAIN-CONTAINING PROTEIN"/>
    <property type="match status" value="1"/>
</dbReference>
<keyword evidence="4" id="KW-1185">Reference proteome</keyword>
<dbReference type="GO" id="GO:0004222">
    <property type="term" value="F:metalloendopeptidase activity"/>
    <property type="evidence" value="ECO:0007669"/>
    <property type="project" value="TreeGrafter"/>
</dbReference>
<dbReference type="InterPro" id="IPR016047">
    <property type="entry name" value="M23ase_b-sheet_dom"/>
</dbReference>
<name>A0A1M4USW1_9BACT</name>
<evidence type="ECO:0000259" key="1">
    <source>
        <dbReference type="Pfam" id="PF01551"/>
    </source>
</evidence>
<dbReference type="Proteomes" id="UP000184041">
    <property type="component" value="Unassembled WGS sequence"/>
</dbReference>
<dbReference type="AlphaFoldDB" id="A0A1M4USW1"/>
<feature type="domain" description="M23ase beta-sheet core" evidence="1">
    <location>
        <begin position="203"/>
        <end position="297"/>
    </location>
</feature>
<feature type="domain" description="SH3b" evidence="2">
    <location>
        <begin position="329"/>
        <end position="379"/>
    </location>
</feature>
<dbReference type="SUPFAM" id="SSF51261">
    <property type="entry name" value="Duplicated hybrid motif"/>
    <property type="match status" value="1"/>
</dbReference>
<protein>
    <submittedName>
        <fullName evidence="3">SH3 domain-containing protein</fullName>
    </submittedName>
</protein>
<dbReference type="Pfam" id="PF01551">
    <property type="entry name" value="Peptidase_M23"/>
    <property type="match status" value="1"/>
</dbReference>
<organism evidence="3 4">
    <name type="scientific">Fodinibius roseus</name>
    <dbReference type="NCBI Taxonomy" id="1194090"/>
    <lineage>
        <taxon>Bacteria</taxon>
        <taxon>Pseudomonadati</taxon>
        <taxon>Balneolota</taxon>
        <taxon>Balneolia</taxon>
        <taxon>Balneolales</taxon>
        <taxon>Balneolaceae</taxon>
        <taxon>Fodinibius</taxon>
    </lineage>
</organism>
<dbReference type="Pfam" id="PF08239">
    <property type="entry name" value="SH3_3"/>
    <property type="match status" value="1"/>
</dbReference>
<dbReference type="PANTHER" id="PTHR21666">
    <property type="entry name" value="PEPTIDASE-RELATED"/>
    <property type="match status" value="1"/>
</dbReference>
<evidence type="ECO:0000313" key="4">
    <source>
        <dbReference type="Proteomes" id="UP000184041"/>
    </source>
</evidence>
<gene>
    <name evidence="3" type="ORF">SAMN05443144_102119</name>
</gene>
<dbReference type="OrthoDB" id="9810477at2"/>
<evidence type="ECO:0000259" key="2">
    <source>
        <dbReference type="Pfam" id="PF08239"/>
    </source>
</evidence>
<accession>A0A1M4USW1</accession>
<dbReference type="Gene3D" id="2.30.30.40">
    <property type="entry name" value="SH3 Domains"/>
    <property type="match status" value="1"/>
</dbReference>
<dbReference type="InterPro" id="IPR011055">
    <property type="entry name" value="Dup_hybrid_motif"/>
</dbReference>
<dbReference type="InterPro" id="IPR050570">
    <property type="entry name" value="Cell_wall_metabolism_enzyme"/>
</dbReference>
<evidence type="ECO:0000313" key="3">
    <source>
        <dbReference type="EMBL" id="SHE59806.1"/>
    </source>
</evidence>
<dbReference type="CDD" id="cd12797">
    <property type="entry name" value="M23_peptidase"/>
    <property type="match status" value="1"/>
</dbReference>
<proteinExistence type="predicted"/>